<dbReference type="EMBL" id="JAKKPZ010000002">
    <property type="protein sequence ID" value="KAI1726525.1"/>
    <property type="molecule type" value="Genomic_DNA"/>
</dbReference>
<gene>
    <name evidence="12" type="ORF">DdX_03247</name>
</gene>
<evidence type="ECO:0000256" key="10">
    <source>
        <dbReference type="SAM" id="SignalP"/>
    </source>
</evidence>
<comment type="caution">
    <text evidence="12">The sequence shown here is derived from an EMBL/GenBank/DDBJ whole genome shotgun (WGS) entry which is preliminary data.</text>
</comment>
<feature type="compositionally biased region" description="Polar residues" evidence="8">
    <location>
        <begin position="1842"/>
        <end position="1862"/>
    </location>
</feature>
<dbReference type="GO" id="GO:0005509">
    <property type="term" value="F:calcium ion binding"/>
    <property type="evidence" value="ECO:0007669"/>
    <property type="project" value="UniProtKB-UniRule"/>
</dbReference>
<feature type="domain" description="Cadherin" evidence="11">
    <location>
        <begin position="1096"/>
        <end position="1193"/>
    </location>
</feature>
<keyword evidence="10" id="KW-0732">Signal</keyword>
<dbReference type="PROSITE" id="PS00232">
    <property type="entry name" value="CADHERIN_1"/>
    <property type="match status" value="1"/>
</dbReference>
<evidence type="ECO:0000256" key="6">
    <source>
        <dbReference type="ARBA" id="ARBA00023136"/>
    </source>
</evidence>
<feature type="compositionally biased region" description="Polar residues" evidence="8">
    <location>
        <begin position="1804"/>
        <end position="1823"/>
    </location>
</feature>
<dbReference type="InterPro" id="IPR002126">
    <property type="entry name" value="Cadherin-like_dom"/>
</dbReference>
<feature type="compositionally biased region" description="Polar residues" evidence="8">
    <location>
        <begin position="369"/>
        <end position="383"/>
    </location>
</feature>
<feature type="chain" id="PRO_5041906727" evidence="10">
    <location>
        <begin position="19"/>
        <end position="2614"/>
    </location>
</feature>
<keyword evidence="2 9" id="KW-0812">Transmembrane</keyword>
<dbReference type="Pfam" id="PF00028">
    <property type="entry name" value="Cadherin"/>
    <property type="match status" value="2"/>
</dbReference>
<evidence type="ECO:0000256" key="8">
    <source>
        <dbReference type="SAM" id="MobiDB-lite"/>
    </source>
</evidence>
<name>A0AAD4R9U7_9BILA</name>
<feature type="region of interest" description="Disordered" evidence="8">
    <location>
        <begin position="1768"/>
        <end position="1823"/>
    </location>
</feature>
<dbReference type="PRINTS" id="PR00205">
    <property type="entry name" value="CADHERIN"/>
</dbReference>
<dbReference type="GO" id="GO:0005886">
    <property type="term" value="C:plasma membrane"/>
    <property type="evidence" value="ECO:0007669"/>
    <property type="project" value="UniProtKB-SubCell"/>
</dbReference>
<evidence type="ECO:0000256" key="4">
    <source>
        <dbReference type="ARBA" id="ARBA00022837"/>
    </source>
</evidence>
<keyword evidence="5 9" id="KW-1133">Transmembrane helix</keyword>
<feature type="domain" description="Cadherin" evidence="11">
    <location>
        <begin position="1300"/>
        <end position="1415"/>
    </location>
</feature>
<feature type="domain" description="Cadherin" evidence="11">
    <location>
        <begin position="1201"/>
        <end position="1297"/>
    </location>
</feature>
<feature type="transmembrane region" description="Helical" evidence="9">
    <location>
        <begin position="2546"/>
        <end position="2571"/>
    </location>
</feature>
<dbReference type="PANTHER" id="PTHR24026">
    <property type="entry name" value="FAT ATYPICAL CADHERIN-RELATED"/>
    <property type="match status" value="1"/>
</dbReference>
<proteinExistence type="predicted"/>
<sequence>MFKILSFLVLLFLRYCTGEENTNGVRNVSIQSAAEAALHKALGELRSKADVNAVLEPASIPISEGPSHYHVTTQSNIDDVPSTTISMLEMDAVQPGQIQTAAKFDFVPHFEDTTFEFMMSEGVNKVDNVAAIVSFYGLLDGSVPEFSIKFDRLNYFAIGEISMQQESNYLLCFVPIVLRGGVTVALADANNGIYKFKIQATQGEHQSESTVKVEIAKFQPAPINNSSVDSVELLASSVSSADLAELAKAPPSSEDGVTEGADLVLGSGSLATDFPSENAAIPSEEESNSNMDTMVDPEFPAGDGAEIPDDTAMMSDPLSDETTATVGVPLSIKNNTVNNDNQVALLKESMTKGVTNNSEMGGERKESENMSMSHPDSVNTFDVETTEEPQEELPVEDAENTKADEGNSGIQEENMPVLSPSSNNTLEVDTKIQPHEGTMLGENGEANSENNEMSDNSMSGNDMMEGNNGDTNDDMMPKEESQQETSGNVEQELENGATTIETGETAAPPAVDKIDQGTNENNIDRNQENTVDFKRTNLNDIVQIQVTGLQKDSTIRLSGNLPAEKILPNLEVKVTVNDTQAIDEVIQLWIEPNTILDIKPHFVMPGDTVKFVTVHTNFTVDSNERGEIISLKARFANHKVHERLGAFAETKLFVKSDAKARLSEKMKFDKVMYEFGISEWAKTGTKIGLIQIDAQSKPMVIKYSVFGRDSQKFTIDNDGILYVNCNGASTCLDRETTPMYQFAVIATDSENGQSSPPALVSIVVDDENDNGPLLKLYDNEVVITSGEILTPFLISTIDYDTEVNENNELELGGEAATFLVVEKLSTGLWQLRVKSYTEPGEYQLNISAIDMSGKNPSDNTIVKVIVIEPESPIRFRRNVYERAISSEKVVKGVPIAQLDLEGISVDAVTFVILENPGWLAIESFGGNIFVGDVPRKGIESGQYIATVAAVDRESQKILAKCQVNIAVENFHEPYRTFLRPFYSVVISPENVTDPYVVELFDRSLSGNVHIVINENKAWAQDDRLVDMNDNSTIWIMENQLLINVEKLGDIRLVYLVLSNGEHNATVSILVRSDPEKELMEIYATSKPRFIDPWISEKIPIKLQILEELPSGYTLVHIPAYNPMDMKAISNFSLAGKDAHYFRVDSSTGNIYLQKSIDFEAVSESSTSPVILEFQLHAFNQIELLNIDDATPTLDIIGSNIVEIPENSPIGTLVAQLSCQDRDSQRLNLQLSGKESENFHLRQKDNRYLLEVSSPSSLDRERIDRMSLIVTCTDPAGNFVQLPIVIRVLDENDNRPLFISPTSTKDIKVYNNWPAGVALLRFQAVDKDLGSNARIIYTIKDDNKIAKYLSVDAATGILSTNVSLSSADTSQPYTITVLASDDHVTPKFTSTTTVLVRVLEAASSSENALRIIQPAIDYVLEIPEDVPMGRKIFDVVAISGSENENNLADGMLKYYLEPIDVSDRGWLRINEETGEVFTAAQFDFEQQEFVTPSSIRYRCEMEGGAIFFLSAPTIFFHLCAISLEISLTQLNVLVTIYAMVFPDSILRHFRTRLSRRKRSSSVDVLEDVSDSEERNKIAMEKRKRSSSLRSRRSLRRLRNGGKFEATNNITSPPERDYIVSQQIEVPFNEKGPQHVPVTDIWSARFRELQKSLRSSKKNRHKQHVPLSRQQSLIVSEDLAHTEPPYHIATYRNSIRAASADDILDAGGNAYDHQQSMLNYSTHFPVNEYPAVAVSVSGQLRDPYGGYVFPHIYGYGDEEKANMWNAEPTDTSTSALGEGYSHTTESGYGSTRGAVPSSMTEIGGKIQQSSPRTSETAFTEGSGSYYQYSPTTRTLLKIRKASPPSRSQQEVKVSPARSGTSRRAQSPRAVVMPQFSLGMLSPKSLQTLSRPPGSGELARNQPRYGRTRTDIGMRQLARSEQDLGFRRRRLSSTQTAKAIQAIEFLKSRIRETKYVTAVFESHKGGLRSVIDDVTREFAHWLGPKSRLLAVACEVHWSVPEKVRSRAMEIEMKDCLHRALRDNNQRVLNIYEEIRRDLPLSFIESKTEESCGKESRVDAFQGIYRRYYPEMLELQDPVTINSHKSYWTLDNLKNGNKALLKPAPAKFLHRHSISQLARKSVVAINMATLRLEGDQRDYDRDSVRNQEMKIVVKNGMTNSNGTGLLRVKLLNMDDNESRFLEKSQGNTVIISEGTDLEEERSIGNISAFDEDGDRIFYHTLPHCSKHDGRYRIDKRSGEIFVTPIGIKNAAPSQLCILASPSSDFDPSLKQEYNSSADNQLGIKIYQAERRNVFEQLLKLVKEFGNNSVINLAPNSESTILSSSNFANRPPNFFSFKLKELEFVPYSQKSIDSKKILIATPIDLIDVDSSSGDLRIDPKIYSMDEGIYIVKIDVNFKKVSYDTLLTKQIHVLSSENRLKFVFDEPVNSMALNLQLFKNKTEETISSVNPGIQLIIMQPQIYSSRSNRSSVCFHLANASMPSFSTILPVNDTIHMVSTASNFNPFLDSTYKSFKVVNIEPCLASTNDESIITDSFNTYSSSFSNIKLSRELLLLICLVASSILILTALCGYTCFVARYRVYLERQSTKGPSTESSYSNGKTRPANSPFAVPQFIDARKM</sequence>
<feature type="compositionally biased region" description="Low complexity" evidence="8">
    <location>
        <begin position="496"/>
        <end position="510"/>
    </location>
</feature>
<keyword evidence="6 9" id="KW-0472">Membrane</keyword>
<dbReference type="GO" id="GO:0007156">
    <property type="term" value="P:homophilic cell adhesion via plasma membrane adhesion molecules"/>
    <property type="evidence" value="ECO:0007669"/>
    <property type="project" value="InterPro"/>
</dbReference>
<feature type="compositionally biased region" description="Acidic residues" evidence="8">
    <location>
        <begin position="384"/>
        <end position="398"/>
    </location>
</feature>
<dbReference type="Gene3D" id="2.60.40.60">
    <property type="entry name" value="Cadherins"/>
    <property type="match status" value="5"/>
</dbReference>
<evidence type="ECO:0000256" key="3">
    <source>
        <dbReference type="ARBA" id="ARBA00022737"/>
    </source>
</evidence>
<dbReference type="PROSITE" id="PS50268">
    <property type="entry name" value="CADHERIN_2"/>
    <property type="match status" value="5"/>
</dbReference>
<feature type="signal peptide" evidence="10">
    <location>
        <begin position="1"/>
        <end position="18"/>
    </location>
</feature>
<feature type="domain" description="Cadherin" evidence="11">
    <location>
        <begin position="1413"/>
        <end position="1487"/>
    </location>
</feature>
<evidence type="ECO:0000313" key="12">
    <source>
        <dbReference type="EMBL" id="KAI1726525.1"/>
    </source>
</evidence>
<accession>A0AAD4R9U7</accession>
<evidence type="ECO:0000256" key="1">
    <source>
        <dbReference type="ARBA" id="ARBA00004370"/>
    </source>
</evidence>
<dbReference type="InterPro" id="IPR020894">
    <property type="entry name" value="Cadherin_CS"/>
</dbReference>
<evidence type="ECO:0000256" key="5">
    <source>
        <dbReference type="ARBA" id="ARBA00022989"/>
    </source>
</evidence>
<reference evidence="12" key="1">
    <citation type="submission" date="2022-01" db="EMBL/GenBank/DDBJ databases">
        <title>Genome Sequence Resource for Two Populations of Ditylenchus destructor, the Migratory Endoparasitic Phytonematode.</title>
        <authorList>
            <person name="Zhang H."/>
            <person name="Lin R."/>
            <person name="Xie B."/>
        </authorList>
    </citation>
    <scope>NUCLEOTIDE SEQUENCE</scope>
    <source>
        <strain evidence="12">BazhouSP</strain>
    </source>
</reference>
<keyword evidence="4 7" id="KW-0106">Calcium</keyword>
<feature type="region of interest" description="Disordered" evidence="8">
    <location>
        <begin position="1838"/>
        <end position="1868"/>
    </location>
</feature>
<protein>
    <submittedName>
        <fullName evidence="12">Cadherin domain-containing protein</fullName>
    </submittedName>
</protein>
<evidence type="ECO:0000256" key="9">
    <source>
        <dbReference type="SAM" id="Phobius"/>
    </source>
</evidence>
<dbReference type="SUPFAM" id="SSF49313">
    <property type="entry name" value="Cadherin-like"/>
    <property type="match status" value="6"/>
</dbReference>
<feature type="region of interest" description="Disordered" evidence="8">
    <location>
        <begin position="350"/>
        <end position="526"/>
    </location>
</feature>
<dbReference type="SMART" id="SM00112">
    <property type="entry name" value="CA"/>
    <property type="match status" value="3"/>
</dbReference>
<evidence type="ECO:0000256" key="2">
    <source>
        <dbReference type="ARBA" id="ARBA00022692"/>
    </source>
</evidence>
<organism evidence="12 13">
    <name type="scientific">Ditylenchus destructor</name>
    <dbReference type="NCBI Taxonomy" id="166010"/>
    <lineage>
        <taxon>Eukaryota</taxon>
        <taxon>Metazoa</taxon>
        <taxon>Ecdysozoa</taxon>
        <taxon>Nematoda</taxon>
        <taxon>Chromadorea</taxon>
        <taxon>Rhabditida</taxon>
        <taxon>Tylenchina</taxon>
        <taxon>Tylenchomorpha</taxon>
        <taxon>Sphaerularioidea</taxon>
        <taxon>Anguinidae</taxon>
        <taxon>Anguininae</taxon>
        <taxon>Ditylenchus</taxon>
    </lineage>
</organism>
<feature type="compositionally biased region" description="Polar residues" evidence="8">
    <location>
        <begin position="1768"/>
        <end position="1787"/>
    </location>
</feature>
<keyword evidence="3" id="KW-0677">Repeat</keyword>
<dbReference type="InterPro" id="IPR015919">
    <property type="entry name" value="Cadherin-like_sf"/>
</dbReference>
<comment type="subcellular location">
    <subcellularLocation>
        <location evidence="1">Membrane</location>
    </subcellularLocation>
</comment>
<evidence type="ECO:0000313" key="13">
    <source>
        <dbReference type="Proteomes" id="UP001201812"/>
    </source>
</evidence>
<dbReference type="Proteomes" id="UP001201812">
    <property type="component" value="Unassembled WGS sequence"/>
</dbReference>
<dbReference type="PANTHER" id="PTHR24026:SF126">
    <property type="entry name" value="PROTOCADHERIN FAT 4"/>
    <property type="match status" value="1"/>
</dbReference>
<dbReference type="CDD" id="cd11304">
    <property type="entry name" value="Cadherin_repeat"/>
    <property type="match status" value="5"/>
</dbReference>
<keyword evidence="13" id="KW-1185">Reference proteome</keyword>
<evidence type="ECO:0000259" key="11">
    <source>
        <dbReference type="PROSITE" id="PS50268"/>
    </source>
</evidence>
<evidence type="ECO:0000256" key="7">
    <source>
        <dbReference type="PROSITE-ProRule" id="PRU00043"/>
    </source>
</evidence>
<feature type="compositionally biased region" description="Low complexity" evidence="8">
    <location>
        <begin position="441"/>
        <end position="465"/>
    </location>
</feature>
<feature type="domain" description="Cadherin" evidence="11">
    <location>
        <begin position="669"/>
        <end position="774"/>
    </location>
</feature>